<dbReference type="CDD" id="cd04496">
    <property type="entry name" value="SSB_OBF"/>
    <property type="match status" value="1"/>
</dbReference>
<name>A0A4U2YY09_9BACI</name>
<comment type="caution">
    <text evidence="2">Lacks conserved residue(s) required for the propagation of feature annotation.</text>
</comment>
<dbReference type="GO" id="GO:0009295">
    <property type="term" value="C:nucleoid"/>
    <property type="evidence" value="ECO:0007669"/>
    <property type="project" value="TreeGrafter"/>
</dbReference>
<dbReference type="InterPro" id="IPR000424">
    <property type="entry name" value="Primosome_PriB/ssb"/>
</dbReference>
<dbReference type="EMBL" id="SZPU01000056">
    <property type="protein sequence ID" value="TKI66646.1"/>
    <property type="molecule type" value="Genomic_DNA"/>
</dbReference>
<sequence>MLTSTKKLGGTSLNSINLIGRLTKDPELMYTQSGIARARFTLAVNRTFKSQNNENEADFIQIEAWRKTAENAANYLRKGSLTGITGAIRTGSYERDGQRIYFTNVVADSIQFLEPRNSAGSSQSTPNYQSSTNTGGTYQNPPQGNYGGNNNQPSYTRVDEDPFAHSKGPIEVSQDDLPF</sequence>
<dbReference type="AlphaFoldDB" id="A0A4U2YY09"/>
<comment type="subunit">
    <text evidence="2">Homotetramer.</text>
</comment>
<evidence type="ECO:0000256" key="4">
    <source>
        <dbReference type="SAM" id="MobiDB-lite"/>
    </source>
</evidence>
<evidence type="ECO:0000313" key="5">
    <source>
        <dbReference type="EMBL" id="TKI66646.1"/>
    </source>
</evidence>
<dbReference type="Pfam" id="PF00436">
    <property type="entry name" value="SSB"/>
    <property type="match status" value="1"/>
</dbReference>
<proteinExistence type="inferred from homology"/>
<dbReference type="InterPro" id="IPR012340">
    <property type="entry name" value="NA-bd_OB-fold"/>
</dbReference>
<evidence type="ECO:0000256" key="1">
    <source>
        <dbReference type="ARBA" id="ARBA00023125"/>
    </source>
</evidence>
<keyword evidence="6" id="KW-1185">Reference proteome</keyword>
<feature type="compositionally biased region" description="Polar residues" evidence="4">
    <location>
        <begin position="118"/>
        <end position="137"/>
    </location>
</feature>
<dbReference type="RefSeq" id="WP_107896605.1">
    <property type="nucleotide sequence ID" value="NZ_PYWM01000022.1"/>
</dbReference>
<evidence type="ECO:0000256" key="3">
    <source>
        <dbReference type="PIRNR" id="PIRNR002070"/>
    </source>
</evidence>
<dbReference type="InterPro" id="IPR011344">
    <property type="entry name" value="ssDNA-bd"/>
</dbReference>
<dbReference type="PROSITE" id="PS50935">
    <property type="entry name" value="SSB"/>
    <property type="match status" value="1"/>
</dbReference>
<gene>
    <name evidence="5" type="primary">ssb</name>
    <name evidence="5" type="ORF">FC756_14570</name>
</gene>
<dbReference type="SUPFAM" id="SSF50249">
    <property type="entry name" value="Nucleic acid-binding proteins"/>
    <property type="match status" value="1"/>
</dbReference>
<dbReference type="PANTHER" id="PTHR10302">
    <property type="entry name" value="SINGLE-STRANDED DNA-BINDING PROTEIN"/>
    <property type="match status" value="1"/>
</dbReference>
<dbReference type="NCBIfam" id="TIGR00621">
    <property type="entry name" value="ssb"/>
    <property type="match status" value="1"/>
</dbReference>
<feature type="compositionally biased region" description="Low complexity" evidence="4">
    <location>
        <begin position="138"/>
        <end position="155"/>
    </location>
</feature>
<keyword evidence="1 2" id="KW-0238">DNA-binding</keyword>
<organism evidence="5 6">
    <name type="scientific">Lysinibacillus mangiferihumi</name>
    <dbReference type="NCBI Taxonomy" id="1130819"/>
    <lineage>
        <taxon>Bacteria</taxon>
        <taxon>Bacillati</taxon>
        <taxon>Bacillota</taxon>
        <taxon>Bacilli</taxon>
        <taxon>Bacillales</taxon>
        <taxon>Bacillaceae</taxon>
        <taxon>Lysinibacillus</taxon>
    </lineage>
</organism>
<dbReference type="GO" id="GO:0003697">
    <property type="term" value="F:single-stranded DNA binding"/>
    <property type="evidence" value="ECO:0007669"/>
    <property type="project" value="UniProtKB-UniRule"/>
</dbReference>
<dbReference type="GO" id="GO:0006260">
    <property type="term" value="P:DNA replication"/>
    <property type="evidence" value="ECO:0007669"/>
    <property type="project" value="InterPro"/>
</dbReference>
<feature type="region of interest" description="Disordered" evidence="4">
    <location>
        <begin position="116"/>
        <end position="179"/>
    </location>
</feature>
<reference evidence="5 6" key="1">
    <citation type="submission" date="2019-04" db="EMBL/GenBank/DDBJ databases">
        <title>Lysinibacillus genome sequencing.</title>
        <authorList>
            <person name="Dunlap C."/>
        </authorList>
    </citation>
    <scope>NUCLEOTIDE SEQUENCE [LARGE SCALE GENOMIC DNA]</scope>
    <source>
        <strain evidence="5 6">CCTCC AB 2010389</strain>
    </source>
</reference>
<dbReference type="PIRSF" id="PIRSF002070">
    <property type="entry name" value="SSB"/>
    <property type="match status" value="1"/>
</dbReference>
<accession>A0A4U2YY09</accession>
<evidence type="ECO:0000256" key="2">
    <source>
        <dbReference type="HAMAP-Rule" id="MF_00984"/>
    </source>
</evidence>
<protein>
    <recommendedName>
        <fullName evidence="2 3">Single-stranded DNA-binding protein</fullName>
        <shortName evidence="2">SSB</shortName>
    </recommendedName>
</protein>
<dbReference type="Proteomes" id="UP000308744">
    <property type="component" value="Unassembled WGS sequence"/>
</dbReference>
<evidence type="ECO:0000313" key="6">
    <source>
        <dbReference type="Proteomes" id="UP000308744"/>
    </source>
</evidence>
<dbReference type="Gene3D" id="2.40.50.140">
    <property type="entry name" value="Nucleic acid-binding proteins"/>
    <property type="match status" value="1"/>
</dbReference>
<dbReference type="HAMAP" id="MF_00984">
    <property type="entry name" value="SSB"/>
    <property type="match status" value="1"/>
</dbReference>
<dbReference type="PANTHER" id="PTHR10302:SF27">
    <property type="entry name" value="SINGLE-STRANDED DNA-BINDING PROTEIN"/>
    <property type="match status" value="1"/>
</dbReference>
<comment type="caution">
    <text evidence="5">The sequence shown here is derived from an EMBL/GenBank/DDBJ whole genome shotgun (WGS) entry which is preliminary data.</text>
</comment>